<reference evidence="5" key="1">
    <citation type="submission" date="2021-04" db="EMBL/GenBank/DDBJ databases">
        <title>Genome seq and assembly of Bacillus sp.</title>
        <authorList>
            <person name="Chhetri G."/>
        </authorList>
    </citation>
    <scope>NUCLEOTIDE SEQUENCE</scope>
    <source>
        <strain evidence="5">RG28</strain>
    </source>
</reference>
<dbReference type="InterPro" id="IPR000873">
    <property type="entry name" value="AMP-dep_synth/lig_dom"/>
</dbReference>
<dbReference type="AlphaFoldDB" id="A0A940SHI3"/>
<name>A0A940SHI3_9BACI</name>
<dbReference type="Proteomes" id="UP000682134">
    <property type="component" value="Unassembled WGS sequence"/>
</dbReference>
<keyword evidence="6" id="KW-1185">Reference proteome</keyword>
<feature type="domain" description="AMP-binding enzyme C-terminal" evidence="4">
    <location>
        <begin position="473"/>
        <end position="548"/>
    </location>
</feature>
<accession>A0A940SHI3</accession>
<dbReference type="Gene3D" id="3.40.50.980">
    <property type="match status" value="2"/>
</dbReference>
<evidence type="ECO:0000259" key="4">
    <source>
        <dbReference type="Pfam" id="PF13193"/>
    </source>
</evidence>
<evidence type="ECO:0000313" key="5">
    <source>
        <dbReference type="EMBL" id="MBP0723980.1"/>
    </source>
</evidence>
<dbReference type="EMBL" id="JAGIYQ010000001">
    <property type="protein sequence ID" value="MBP0723980.1"/>
    <property type="molecule type" value="Genomic_DNA"/>
</dbReference>
<dbReference type="GO" id="GO:0016877">
    <property type="term" value="F:ligase activity, forming carbon-sulfur bonds"/>
    <property type="evidence" value="ECO:0007669"/>
    <property type="project" value="UniProtKB-ARBA"/>
</dbReference>
<proteinExistence type="inferred from homology"/>
<evidence type="ECO:0000256" key="2">
    <source>
        <dbReference type="ARBA" id="ARBA00022598"/>
    </source>
</evidence>
<dbReference type="Gene3D" id="3.30.300.30">
    <property type="match status" value="1"/>
</dbReference>
<sequence>MVVNKLENVNQKPWISQYPDQIPTSITTKIEPLPNYLKQTSKEFPHKKALNFLGKDVSFHEIYVQALRFANYLKNLGIKKGDRVSIMLPNCPQAVVAYYGILYAEAIVVQTNPLYTERELEYQMDDSGAKVIICLDLLINRVNAVKDATNLEHIIVTSVKDYLPIIKKLLYPFSKQPKAPEIPSKNYIHKFNYIMKISAPIEINLDHVSVDEVAILQYTGGTTGFPKGVMLTHKNLVSNTLMCEYWLYKSKKGKEVILSVLPFFHVYGMTACMNLSIICAYKMILVPRFDAGLMLESIKKYRPTLFPGAPTMYIALINHPDLPKYDLSSIEACISGSSALPLEVQERFEKITGGKLVEGYGLSEASPVTHGNFLWDKRINGSIGVPWPDTDAKIISMETGEEVPIGEIGELVVSGPQVMKGYWKRPEETAATLKDGWLYTGDLGYMNEDGYFFIVDRKKDMIIASGYNVYPREIEEILYEHEAIQETVVIGVPDPYRGETVKAFIVLKEGKHVTESEVNEFCRKYLAPYKVPRQFEFRNELPKTAIGKILRRQLVEEEKQKQVKDENQDEKLS</sequence>
<dbReference type="SUPFAM" id="SSF56801">
    <property type="entry name" value="Acetyl-CoA synthetase-like"/>
    <property type="match status" value="1"/>
</dbReference>
<dbReference type="InterPro" id="IPR025110">
    <property type="entry name" value="AMP-bd_C"/>
</dbReference>
<dbReference type="InterPro" id="IPR020845">
    <property type="entry name" value="AMP-binding_CS"/>
</dbReference>
<feature type="domain" description="AMP-dependent synthetase/ligase" evidence="3">
    <location>
        <begin position="38"/>
        <end position="423"/>
    </location>
</feature>
<organism evidence="5 6">
    <name type="scientific">Gottfriedia endophytica</name>
    <dbReference type="NCBI Taxonomy" id="2820819"/>
    <lineage>
        <taxon>Bacteria</taxon>
        <taxon>Bacillati</taxon>
        <taxon>Bacillota</taxon>
        <taxon>Bacilli</taxon>
        <taxon>Bacillales</taxon>
        <taxon>Bacillaceae</taxon>
        <taxon>Gottfriedia</taxon>
    </lineage>
</organism>
<protein>
    <submittedName>
        <fullName evidence="5">AMP-binding protein</fullName>
    </submittedName>
</protein>
<dbReference type="Pfam" id="PF13193">
    <property type="entry name" value="AMP-binding_C"/>
    <property type="match status" value="1"/>
</dbReference>
<dbReference type="PROSITE" id="PS00455">
    <property type="entry name" value="AMP_BINDING"/>
    <property type="match status" value="1"/>
</dbReference>
<comment type="similarity">
    <text evidence="1">Belongs to the ATP-dependent AMP-binding enzyme family.</text>
</comment>
<dbReference type="Pfam" id="PF00501">
    <property type="entry name" value="AMP-binding"/>
    <property type="match status" value="1"/>
</dbReference>
<evidence type="ECO:0000313" key="6">
    <source>
        <dbReference type="Proteomes" id="UP000682134"/>
    </source>
</evidence>
<evidence type="ECO:0000259" key="3">
    <source>
        <dbReference type="Pfam" id="PF00501"/>
    </source>
</evidence>
<evidence type="ECO:0000256" key="1">
    <source>
        <dbReference type="ARBA" id="ARBA00006432"/>
    </source>
</evidence>
<dbReference type="CDD" id="cd05936">
    <property type="entry name" value="FC-FACS_FadD_like"/>
    <property type="match status" value="1"/>
</dbReference>
<dbReference type="Gene3D" id="2.30.38.10">
    <property type="entry name" value="Luciferase, Domain 3"/>
    <property type="match status" value="1"/>
</dbReference>
<dbReference type="InterPro" id="IPR050237">
    <property type="entry name" value="ATP-dep_AMP-bd_enzyme"/>
</dbReference>
<gene>
    <name evidence="5" type="ORF">J5Y03_02135</name>
</gene>
<keyword evidence="2" id="KW-0436">Ligase</keyword>
<dbReference type="FunFam" id="3.30.300.30:FF:000008">
    <property type="entry name" value="2,3-dihydroxybenzoate-AMP ligase"/>
    <property type="match status" value="1"/>
</dbReference>
<comment type="caution">
    <text evidence="5">The sequence shown here is derived from an EMBL/GenBank/DDBJ whole genome shotgun (WGS) entry which is preliminary data.</text>
</comment>
<dbReference type="PANTHER" id="PTHR43767:SF9">
    <property type="entry name" value="LONG-CHAIN-FATTY-ACID--COA LIGASE"/>
    <property type="match status" value="1"/>
</dbReference>
<dbReference type="InterPro" id="IPR045851">
    <property type="entry name" value="AMP-bd_C_sf"/>
</dbReference>
<dbReference type="FunFam" id="3.40.50.12780:FF:000003">
    <property type="entry name" value="Long-chain-fatty-acid--CoA ligase FadD"/>
    <property type="match status" value="1"/>
</dbReference>
<dbReference type="PANTHER" id="PTHR43767">
    <property type="entry name" value="LONG-CHAIN-FATTY-ACID--COA LIGASE"/>
    <property type="match status" value="1"/>
</dbReference>